<evidence type="ECO:0000313" key="1">
    <source>
        <dbReference type="EMBL" id="KAI4374506.1"/>
    </source>
</evidence>
<name>A0ACB9R5Y7_9MYRT</name>
<protein>
    <submittedName>
        <fullName evidence="1">Uncharacterized protein</fullName>
    </submittedName>
</protein>
<proteinExistence type="predicted"/>
<evidence type="ECO:0000313" key="2">
    <source>
        <dbReference type="Proteomes" id="UP001057402"/>
    </source>
</evidence>
<sequence>MSMELTEGPIVVVVAMKKGHCCCSGETTLAMEMARSLHLHGYHSLLLTYHHLRSSIWEIPGSSSSPDAGPCDDTLYRILCRVASTHLRRGHEARTRAIVLDLPLHCRGHLDQVLNLRRISRKPFLFVAERRGPPPSSSTSAALDVPEPSSPPVEDIQYEISGHRDYCVDGFLYISIDTTDSSKSTRDHAEDVISRMSSCYQKPAEPEPILTTEAVGPDQQPSRTHFSHDHPLFYYPEHVVSPENEEAASICTLCREAPSGPVYGCSRCGFYLHESCAQLPYAIKFGRAEFVLGPTIGEEIFQSRECLVCYGQSGVLYNYDITAFDIDLKCRIHRECAGLPYKLKHSCHEHHLKLTMTAEVFTCGACGTYGIVTAYYCEVCDFYFHVMCTLYLEARVVHERHCHPFVLCTIPRDETDEYYCEICVTERHPDLWAYYCKPCEYEAHISCMNKQIKPCNPEVLLPEYRAEGQLSSLRKWIWDSPNVRNPILSNISGSKIAWEPVDDDGDEEKELLNSRSDPEEE</sequence>
<comment type="caution">
    <text evidence="1">The sequence shown here is derived from an EMBL/GenBank/DDBJ whole genome shotgun (WGS) entry which is preliminary data.</text>
</comment>
<accession>A0ACB9R5Y7</accession>
<organism evidence="1 2">
    <name type="scientific">Melastoma candidum</name>
    <dbReference type="NCBI Taxonomy" id="119954"/>
    <lineage>
        <taxon>Eukaryota</taxon>
        <taxon>Viridiplantae</taxon>
        <taxon>Streptophyta</taxon>
        <taxon>Embryophyta</taxon>
        <taxon>Tracheophyta</taxon>
        <taxon>Spermatophyta</taxon>
        <taxon>Magnoliopsida</taxon>
        <taxon>eudicotyledons</taxon>
        <taxon>Gunneridae</taxon>
        <taxon>Pentapetalae</taxon>
        <taxon>rosids</taxon>
        <taxon>malvids</taxon>
        <taxon>Myrtales</taxon>
        <taxon>Melastomataceae</taxon>
        <taxon>Melastomatoideae</taxon>
        <taxon>Melastomateae</taxon>
        <taxon>Melastoma</taxon>
    </lineage>
</organism>
<gene>
    <name evidence="1" type="ORF">MLD38_012492</name>
</gene>
<dbReference type="Proteomes" id="UP001057402">
    <property type="component" value="Chromosome 4"/>
</dbReference>
<dbReference type="EMBL" id="CM042883">
    <property type="protein sequence ID" value="KAI4374506.1"/>
    <property type="molecule type" value="Genomic_DNA"/>
</dbReference>
<keyword evidence="2" id="KW-1185">Reference proteome</keyword>
<reference evidence="2" key="1">
    <citation type="journal article" date="2023" name="Front. Plant Sci.">
        <title>Chromosomal-level genome assembly of Melastoma candidum provides insights into trichome evolution.</title>
        <authorList>
            <person name="Zhong Y."/>
            <person name="Wu W."/>
            <person name="Sun C."/>
            <person name="Zou P."/>
            <person name="Liu Y."/>
            <person name="Dai S."/>
            <person name="Zhou R."/>
        </authorList>
    </citation>
    <scope>NUCLEOTIDE SEQUENCE [LARGE SCALE GENOMIC DNA]</scope>
</reference>